<feature type="non-terminal residue" evidence="1">
    <location>
        <position position="175"/>
    </location>
</feature>
<evidence type="ECO:0000313" key="1">
    <source>
        <dbReference type="EMBL" id="SVB57839.1"/>
    </source>
</evidence>
<reference evidence="1" key="1">
    <citation type="submission" date="2018-05" db="EMBL/GenBank/DDBJ databases">
        <authorList>
            <person name="Lanie J.A."/>
            <person name="Ng W.-L."/>
            <person name="Kazmierczak K.M."/>
            <person name="Andrzejewski T.M."/>
            <person name="Davidsen T.M."/>
            <person name="Wayne K.J."/>
            <person name="Tettelin H."/>
            <person name="Glass J.I."/>
            <person name="Rusch D."/>
            <person name="Podicherti R."/>
            <person name="Tsui H.-C.T."/>
            <person name="Winkler M.E."/>
        </authorList>
    </citation>
    <scope>NUCLEOTIDE SEQUENCE</scope>
</reference>
<sequence>MIGSIWAQVVPRTFFVREEGEEDTEGLQSNVVVEIIAQGEKTIWLGTGDGLSFIEVSSGEEEEPEPYTIANEKLFVNDPLPDNGISAIGVIGDKTILVARAAKKGKETAGGGLALSIDSDELSNATWKYFKQPIDGADENSVDWGDVTLKALPVTVKQNNVTYDISIGKDYYWIA</sequence>
<gene>
    <name evidence="1" type="ORF">METZ01_LOCUS210693</name>
</gene>
<name>A0A382F559_9ZZZZ</name>
<organism evidence="1">
    <name type="scientific">marine metagenome</name>
    <dbReference type="NCBI Taxonomy" id="408172"/>
    <lineage>
        <taxon>unclassified sequences</taxon>
        <taxon>metagenomes</taxon>
        <taxon>ecological metagenomes</taxon>
    </lineage>
</organism>
<protein>
    <submittedName>
        <fullName evidence="1">Uncharacterized protein</fullName>
    </submittedName>
</protein>
<dbReference type="EMBL" id="UINC01047936">
    <property type="protein sequence ID" value="SVB57839.1"/>
    <property type="molecule type" value="Genomic_DNA"/>
</dbReference>
<dbReference type="AlphaFoldDB" id="A0A382F559"/>
<accession>A0A382F559</accession>
<proteinExistence type="predicted"/>